<organism evidence="2 3">
    <name type="scientific">Acrobeloides nanus</name>
    <dbReference type="NCBI Taxonomy" id="290746"/>
    <lineage>
        <taxon>Eukaryota</taxon>
        <taxon>Metazoa</taxon>
        <taxon>Ecdysozoa</taxon>
        <taxon>Nematoda</taxon>
        <taxon>Chromadorea</taxon>
        <taxon>Rhabditida</taxon>
        <taxon>Tylenchina</taxon>
        <taxon>Cephalobomorpha</taxon>
        <taxon>Cephaloboidea</taxon>
        <taxon>Cephalobidae</taxon>
        <taxon>Acrobeloides</taxon>
    </lineage>
</organism>
<sequence length="333" mass="35798">MIVETTTAGVDATTTITNPATTTTTTNPTIIPTTNIETDTSSVEQQTTTQIRENTTPGVYTTGMIVETTTAGVDATTTITNPATTTTTTNPTTTTTTTNPTTTTTTNPTTTKPTTTTTPGITTVPITTTTISTSTTTVTTTSTSASTSSTTTTIKNGETTTALTTSPSLSCSEYESRTYISNTSNFHDIYGYLRSRYVFHPTYLDLHILDYKAYEPGNYSFSYDTSNGTQYCNGQSTSPRKECLMNMSEGTEYQFSLTTPFAESGFILVNIVHKSGIVISPNATMEDSCVVNTAKVTYAITKFCCILWPGGNWPTAVSMPEPKKLIVWKKPVK</sequence>
<reference evidence="3" key="1">
    <citation type="submission" date="2022-11" db="UniProtKB">
        <authorList>
            <consortium name="WormBaseParasite"/>
        </authorList>
    </citation>
    <scope>IDENTIFICATION</scope>
</reference>
<dbReference type="WBParaSite" id="ACRNAN_Path_1145.g4426.t1">
    <property type="protein sequence ID" value="ACRNAN_Path_1145.g4426.t1"/>
    <property type="gene ID" value="ACRNAN_Path_1145.g4426"/>
</dbReference>
<keyword evidence="2" id="KW-1185">Reference proteome</keyword>
<accession>A0A914BWA7</accession>
<proteinExistence type="predicted"/>
<protein>
    <submittedName>
        <fullName evidence="3">Uncharacterized protein</fullName>
    </submittedName>
</protein>
<evidence type="ECO:0000313" key="2">
    <source>
        <dbReference type="Proteomes" id="UP000887540"/>
    </source>
</evidence>
<feature type="region of interest" description="Disordered" evidence="1">
    <location>
        <begin position="80"/>
        <end position="123"/>
    </location>
</feature>
<evidence type="ECO:0000313" key="3">
    <source>
        <dbReference type="WBParaSite" id="ACRNAN_Path_1145.g4426.t1"/>
    </source>
</evidence>
<dbReference type="Proteomes" id="UP000887540">
    <property type="component" value="Unplaced"/>
</dbReference>
<name>A0A914BWA7_9BILA</name>
<evidence type="ECO:0000256" key="1">
    <source>
        <dbReference type="SAM" id="MobiDB-lite"/>
    </source>
</evidence>
<dbReference type="AlphaFoldDB" id="A0A914BWA7"/>